<organism evidence="1 2">
    <name type="scientific">Hibiscus sabdariffa</name>
    <name type="common">roselle</name>
    <dbReference type="NCBI Taxonomy" id="183260"/>
    <lineage>
        <taxon>Eukaryota</taxon>
        <taxon>Viridiplantae</taxon>
        <taxon>Streptophyta</taxon>
        <taxon>Embryophyta</taxon>
        <taxon>Tracheophyta</taxon>
        <taxon>Spermatophyta</taxon>
        <taxon>Magnoliopsida</taxon>
        <taxon>eudicotyledons</taxon>
        <taxon>Gunneridae</taxon>
        <taxon>Pentapetalae</taxon>
        <taxon>rosids</taxon>
        <taxon>malvids</taxon>
        <taxon>Malvales</taxon>
        <taxon>Malvaceae</taxon>
        <taxon>Malvoideae</taxon>
        <taxon>Hibiscus</taxon>
    </lineage>
</organism>
<sequence>MEGGLRNVATCIGEMEEPITIPICGCGVPAHLRTSWSNDILEGGFLAAKTMTVWCISHVDFSVGLSSNASTAKVVLLGLLKRIRANEVQKKREFAGFSS</sequence>
<protein>
    <submittedName>
        <fullName evidence="1">Uncharacterized protein</fullName>
    </submittedName>
</protein>
<accession>A0ABR2PYM4</accession>
<evidence type="ECO:0000313" key="1">
    <source>
        <dbReference type="EMBL" id="KAK8993317.1"/>
    </source>
</evidence>
<reference evidence="1 2" key="1">
    <citation type="journal article" date="2024" name="G3 (Bethesda)">
        <title>Genome assembly of Hibiscus sabdariffa L. provides insights into metabolisms of medicinal natural products.</title>
        <authorList>
            <person name="Kim T."/>
        </authorList>
    </citation>
    <scope>NUCLEOTIDE SEQUENCE [LARGE SCALE GENOMIC DNA]</scope>
    <source>
        <strain evidence="1">TK-2024</strain>
        <tissue evidence="1">Old leaves</tissue>
    </source>
</reference>
<comment type="caution">
    <text evidence="1">The sequence shown here is derived from an EMBL/GenBank/DDBJ whole genome shotgun (WGS) entry which is preliminary data.</text>
</comment>
<dbReference type="EMBL" id="JBBPBN010000049">
    <property type="protein sequence ID" value="KAK8993317.1"/>
    <property type="molecule type" value="Genomic_DNA"/>
</dbReference>
<keyword evidence="2" id="KW-1185">Reference proteome</keyword>
<dbReference type="Proteomes" id="UP001396334">
    <property type="component" value="Unassembled WGS sequence"/>
</dbReference>
<name>A0ABR2PYM4_9ROSI</name>
<proteinExistence type="predicted"/>
<gene>
    <name evidence="1" type="ORF">V6N11_033418</name>
</gene>
<evidence type="ECO:0000313" key="2">
    <source>
        <dbReference type="Proteomes" id="UP001396334"/>
    </source>
</evidence>